<sequence>MILKISRTLIYSIAVLSCASSMATASALSIPKDSQWKYLTTNVNGKYSIRMDYVVAPRHSLYPSDWAQVWLKEEVLNCTDLTCGSITRHIVDCVYRPKGLTQEQRFDYDIKGKRIFTDSGQKPFKDFSDYPSFIKLYDTVCAETAEVRRLAAVETQKSENKATAKKAKQLAEKSPYDRSLPLTVNPDGTGGPMGREAYILFEDGQQVSRGLSDKNGDIPYKLNKTSSYIIQFSYGKFTLDPVRKARRK</sequence>
<reference evidence="3 5" key="3">
    <citation type="submission" date="2019-03" db="EMBL/GenBank/DDBJ databases">
        <authorList>
            <consortium name="Pathogen Informatics"/>
        </authorList>
    </citation>
    <scope>NUCLEOTIDE SEQUENCE [LARGE SCALE GENOMIC DNA]</scope>
    <source>
        <strain evidence="3 5">NCTC12282</strain>
    </source>
</reference>
<evidence type="ECO:0000313" key="5">
    <source>
        <dbReference type="Proteomes" id="UP000373449"/>
    </source>
</evidence>
<evidence type="ECO:0000313" key="4">
    <source>
        <dbReference type="Proteomes" id="UP000224974"/>
    </source>
</evidence>
<reference evidence="2" key="2">
    <citation type="submission" date="2017-09" db="EMBL/GenBank/DDBJ databases">
        <title>FDA dAtabase for Regulatory Grade micrObial Sequences (FDA-ARGOS): Supporting development and validation of Infectious Disease Dx tests.</title>
        <authorList>
            <person name="Minogue T."/>
            <person name="Wolcott M."/>
            <person name="Wasieloski L."/>
            <person name="Aguilar W."/>
            <person name="Moore D."/>
            <person name="Tallon L.J."/>
            <person name="Sadzewicz L."/>
            <person name="Ott S."/>
            <person name="Zhao X."/>
            <person name="Nagaraj S."/>
            <person name="Vavikolanu K."/>
            <person name="Aluvathingal J."/>
            <person name="Nadendla S."/>
            <person name="Sichtig H."/>
        </authorList>
    </citation>
    <scope>NUCLEOTIDE SEQUENCE</scope>
    <source>
        <strain evidence="2">FDAARGOS_387</strain>
    </source>
</reference>
<dbReference type="Proteomes" id="UP000373449">
    <property type="component" value="Unassembled WGS sequence"/>
</dbReference>
<proteinExistence type="predicted"/>
<feature type="chain" id="PRO_5036036579" evidence="1">
    <location>
        <begin position="28"/>
        <end position="248"/>
    </location>
</feature>
<evidence type="ECO:0000313" key="3">
    <source>
        <dbReference type="EMBL" id="VFS52168.1"/>
    </source>
</evidence>
<dbReference type="PROSITE" id="PS51257">
    <property type="entry name" value="PROKAR_LIPOPROTEIN"/>
    <property type="match status" value="1"/>
</dbReference>
<evidence type="ECO:0000256" key="1">
    <source>
        <dbReference type="SAM" id="SignalP"/>
    </source>
</evidence>
<protein>
    <submittedName>
        <fullName evidence="2">Uncharacterized protein</fullName>
    </submittedName>
</protein>
<dbReference type="Proteomes" id="UP000224974">
    <property type="component" value="Unassembled WGS sequence"/>
</dbReference>
<dbReference type="EMBL" id="PDDX01000001">
    <property type="protein sequence ID" value="PHI31599.1"/>
    <property type="molecule type" value="Genomic_DNA"/>
</dbReference>
<reference evidence="4" key="1">
    <citation type="submission" date="2017-09" db="EMBL/GenBank/DDBJ databases">
        <title>FDA dAtabase for Regulatory Grade micrObial Sequences (FDA-ARGOS): Supporting development and validation of Infectious Disease Dx tests.</title>
        <authorList>
            <person name="Minogue T."/>
            <person name="Wolcott M."/>
            <person name="Wasieloski L."/>
            <person name="Aguilar W."/>
            <person name="Moore D."/>
            <person name="Tallon L."/>
            <person name="Sadzewicz L."/>
            <person name="Ott S."/>
            <person name="Zhao X."/>
            <person name="Nagaraj S."/>
            <person name="Vavikolanu K."/>
            <person name="Aluvathingal J."/>
            <person name="Nadendla S."/>
            <person name="Sichtig H."/>
        </authorList>
    </citation>
    <scope>NUCLEOTIDE SEQUENCE [LARGE SCALE GENOMIC DNA]</scope>
    <source>
        <strain evidence="4">FDAARGOS_387</strain>
    </source>
</reference>
<evidence type="ECO:0000313" key="2">
    <source>
        <dbReference type="EMBL" id="PHI31599.1"/>
    </source>
</evidence>
<dbReference type="AlphaFoldDB" id="A0A2C6CY35"/>
<dbReference type="STRING" id="1111728.GCA_000427805_03957"/>
<name>A0A2C6CY35_9GAMM</name>
<dbReference type="EMBL" id="CAADJA010000002">
    <property type="protein sequence ID" value="VFS52168.1"/>
    <property type="molecule type" value="Genomic_DNA"/>
</dbReference>
<accession>A0A2C6CY35</accession>
<gene>
    <name evidence="2" type="ORF">CRN84_20805</name>
    <name evidence="3" type="ORF">NCTC12282_05698</name>
</gene>
<organism evidence="2 4">
    <name type="scientific">Budvicia aquatica</name>
    <dbReference type="NCBI Taxonomy" id="82979"/>
    <lineage>
        <taxon>Bacteria</taxon>
        <taxon>Pseudomonadati</taxon>
        <taxon>Pseudomonadota</taxon>
        <taxon>Gammaproteobacteria</taxon>
        <taxon>Enterobacterales</taxon>
        <taxon>Budviciaceae</taxon>
        <taxon>Budvicia</taxon>
    </lineage>
</organism>
<keyword evidence="1" id="KW-0732">Signal</keyword>
<feature type="signal peptide" evidence="1">
    <location>
        <begin position="1"/>
        <end position="27"/>
    </location>
</feature>
<keyword evidence="4" id="KW-1185">Reference proteome</keyword>